<protein>
    <recommendedName>
        <fullName evidence="2">DsrS</fullName>
    </recommendedName>
</protein>
<dbReference type="EMBL" id="CACVAT010000293">
    <property type="protein sequence ID" value="CAA6817984.1"/>
    <property type="molecule type" value="Genomic_DNA"/>
</dbReference>
<reference evidence="1" key="1">
    <citation type="submission" date="2020-01" db="EMBL/GenBank/DDBJ databases">
        <authorList>
            <person name="Meier V. D."/>
            <person name="Meier V D."/>
        </authorList>
    </citation>
    <scope>NUCLEOTIDE SEQUENCE</scope>
    <source>
        <strain evidence="1">HLG_WM_MAG_09</strain>
    </source>
</reference>
<name>A0A6S6TF67_9GAMM</name>
<evidence type="ECO:0000313" key="1">
    <source>
        <dbReference type="EMBL" id="CAA6817984.1"/>
    </source>
</evidence>
<proteinExistence type="predicted"/>
<organism evidence="1">
    <name type="scientific">uncultured Thiotrichaceae bacterium</name>
    <dbReference type="NCBI Taxonomy" id="298394"/>
    <lineage>
        <taxon>Bacteria</taxon>
        <taxon>Pseudomonadati</taxon>
        <taxon>Pseudomonadota</taxon>
        <taxon>Gammaproteobacteria</taxon>
        <taxon>Thiotrichales</taxon>
        <taxon>Thiotrichaceae</taxon>
        <taxon>environmental samples</taxon>
    </lineage>
</organism>
<gene>
    <name evidence="1" type="ORF">HELGO_WM37712</name>
</gene>
<dbReference type="AlphaFoldDB" id="A0A6S6TF67"/>
<sequence>MQLSNEDNLRLNVLLAQQLQAVRINEGTMTVHALTTKGEAKVPLNPTTKDEQYLRWVRELLSTKVTGSPGGYPIFLKRWTRMGHTRNNLEQMLLLGEPEAVVAVVHSTDVSHEIGRRAWWADPTAGNARRLLEKPEVAAGPLGKELTAYLMEFLPFEEIPLDVVDTVRLCLQDGLVSQTEREKLWSRAKRKNPFYVGFLLADAKNIPLELKPHPQSDHISQPLQVALRDNNPFANALHLTLNQYGQHWLKTLSLALEKPVDQDVVIALFKAIQKRFNLPFPEQRGVSDITVARQRSEQFIQGEFCPDEIKQLLPLLNSDQLPLLKSLLILGQLGEDTLNNIFAGNDSVGSVMRKRLAPLVKPLVAEIKVLLG</sequence>
<evidence type="ECO:0008006" key="2">
    <source>
        <dbReference type="Google" id="ProtNLM"/>
    </source>
</evidence>
<accession>A0A6S6TF67</accession>